<dbReference type="Proteomes" id="UP000008888">
    <property type="component" value="Chromosome"/>
</dbReference>
<dbReference type="RefSeq" id="WP_013819672.1">
    <property type="nucleotide sequence ID" value="NC_015572.1"/>
</dbReference>
<organism evidence="1 2">
    <name type="scientific">Methylomonas methanica (strain DSM 25384 / MC09)</name>
    <dbReference type="NCBI Taxonomy" id="857087"/>
    <lineage>
        <taxon>Bacteria</taxon>
        <taxon>Pseudomonadati</taxon>
        <taxon>Pseudomonadota</taxon>
        <taxon>Gammaproteobacteria</taxon>
        <taxon>Methylococcales</taxon>
        <taxon>Methylococcaceae</taxon>
        <taxon>Methylomonas</taxon>
    </lineage>
</organism>
<proteinExistence type="predicted"/>
<dbReference type="OrthoDB" id="5565536at2"/>
<protein>
    <submittedName>
        <fullName evidence="1">Uncharacterized protein</fullName>
    </submittedName>
</protein>
<dbReference type="HOGENOM" id="CLU_542688_0_0_6"/>
<accession>G0A2U2</accession>
<reference key="2">
    <citation type="submission" date="2011-05" db="EMBL/GenBank/DDBJ databases">
        <title>Complete genome sequence of the aerobic marine methanotroph Methylomonas methanica MC09.</title>
        <authorList>
            <person name="Boden R."/>
            <person name="Cunliffe M."/>
            <person name="Scanlan J."/>
            <person name="Moussard H."/>
            <person name="Kits K.D."/>
            <person name="Klotz M."/>
            <person name="Jetten M."/>
            <person name="Vuilleumier S."/>
            <person name="Han J."/>
            <person name="Peters L."/>
            <person name="Mikhailova N."/>
            <person name="Teshima H."/>
            <person name="Tapia R."/>
            <person name="Kyrpides N."/>
            <person name="Ivanova N."/>
            <person name="Pagani I."/>
            <person name="Cheng J.-F."/>
            <person name="Goodwin L."/>
            <person name="Han C."/>
            <person name="Hauser L."/>
            <person name="Land M."/>
            <person name="Lapidus A."/>
            <person name="Lucas S."/>
            <person name="Pitluck S."/>
            <person name="Woyke T."/>
            <person name="Stein L.Y."/>
            <person name="Murrell C."/>
        </authorList>
    </citation>
    <scope>NUCLEOTIDE SEQUENCE</scope>
    <source>
        <strain>MC09</strain>
    </source>
</reference>
<evidence type="ECO:0000313" key="1">
    <source>
        <dbReference type="EMBL" id="AEG01445.1"/>
    </source>
</evidence>
<reference evidence="2" key="3">
    <citation type="submission" date="2011-05" db="EMBL/GenBank/DDBJ databases">
        <title>Complete sequence of Methylomonas methanica MC09.</title>
        <authorList>
            <consortium name="US DOE Joint Genome Institute"/>
            <person name="Lucas S."/>
            <person name="Han J."/>
            <person name="Lapidus A."/>
            <person name="Cheng J.-F."/>
            <person name="Goodwin L."/>
            <person name="Pitluck S."/>
            <person name="Peters L."/>
            <person name="Mikhailova N."/>
            <person name="Teshima H."/>
            <person name="Han C."/>
            <person name="Tapia R."/>
            <person name="Land M."/>
            <person name="Hauser L."/>
            <person name="Kyrpides N."/>
            <person name="Ivanova N."/>
            <person name="Pagani I."/>
            <person name="Stein L."/>
            <person name="Woyke T."/>
        </authorList>
    </citation>
    <scope>NUCLEOTIDE SEQUENCE [LARGE SCALE GENOMIC DNA]</scope>
    <source>
        <strain evidence="2">MC09</strain>
    </source>
</reference>
<dbReference type="EMBL" id="CP002738">
    <property type="protein sequence ID" value="AEG01445.1"/>
    <property type="molecule type" value="Genomic_DNA"/>
</dbReference>
<dbReference type="STRING" id="857087.Metme_3067"/>
<reference evidence="1 2" key="1">
    <citation type="journal article" date="2011" name="J. Bacteriol.">
        <title>Complete Genome Sequence of the Aerobic Marine Methanotroph Methylomonas methanica MC09.</title>
        <authorList>
            <person name="Boden R."/>
            <person name="Cunliffe M."/>
            <person name="Scanlan J."/>
            <person name="Moussard H."/>
            <person name="Kits K.D."/>
            <person name="Klotz M.G."/>
            <person name="Jetten M.S."/>
            <person name="Vuilleumier S."/>
            <person name="Han J."/>
            <person name="Peters L."/>
            <person name="Mikhailova N."/>
            <person name="Teshima H."/>
            <person name="Tapia R."/>
            <person name="Kyrpides N."/>
            <person name="Ivanova N."/>
            <person name="Pagani I."/>
            <person name="Cheng J.F."/>
            <person name="Goodwin L."/>
            <person name="Han C."/>
            <person name="Hauser L."/>
            <person name="Land M.L."/>
            <person name="Lapidus A."/>
            <person name="Lucas S."/>
            <person name="Pitluck S."/>
            <person name="Woyke T."/>
            <person name="Stein L."/>
            <person name="Murrell J.C."/>
        </authorList>
    </citation>
    <scope>NUCLEOTIDE SEQUENCE [LARGE SCALE GENOMIC DNA]</scope>
    <source>
        <strain evidence="1 2">MC09</strain>
    </source>
</reference>
<keyword evidence="2" id="KW-1185">Reference proteome</keyword>
<sequence>MATDNIVPFELNPDALAEWLDGLSLLPHAQAAHQLNLALKQLKDEKCPAGELLPLLVNLTPLTLLFSNSLSATAVTETDLSGKSLKLGKLSMQLPRQLALIFCQIIESKTLEPADQNTAIFYALQLIGYSLRCYCLFYDIPSATLWKKSAQLYKLAAATEALNQPQATKYGEFKAQADIESVIKRNLLFSITSPRLYNPEEITQLFQLANQNAHLLEIETPTDSFDCGFYWDLTKDHPPYPVRKNNRSLPANFMGIKGPRISHELQLGTVVTKLSPSNQNKLALLFSGYTQVFNSIIPGMPSRTKLIPGFVGVCHYLQELNKLSKINQLSSQLRDPKNIDRGLALVPLEHQRNVFDNTERPFGGEIALGKFVNLHKTPNKHYWVAESRKPDCSTGDIVLLYKEQHPVSVAIIRQQNYSELANATQLLLEQMSGNCTIYSIADNGNDTSAVIVGEGTDNAQIFLTNGKYALNSKIPLTIGTSLRLTACMESNPFFARFRFAFE</sequence>
<name>G0A2U2_METMM</name>
<gene>
    <name evidence="1" type="ordered locus">Metme_3067</name>
</gene>
<dbReference type="AlphaFoldDB" id="G0A2U2"/>
<dbReference type="KEGG" id="mmt:Metme_3067"/>
<evidence type="ECO:0000313" key="2">
    <source>
        <dbReference type="Proteomes" id="UP000008888"/>
    </source>
</evidence>
<dbReference type="eggNOG" id="ENOG5031NDS">
    <property type="taxonomic scope" value="Bacteria"/>
</dbReference>